<proteinExistence type="predicted"/>
<name>A0A382SXV3_9ZZZZ</name>
<sequence>MYNTHPNRRVLCLWKSSRSGHIKESTLKDLASLIIRTLFCVSTTFAQWSSDPGVPQLLGTGIQPQTAGTSDGGVYIAWLKDGNYHVYIQRIDAAGETQFDGSGMLVSDNDNSSWIAVYHLNLAVDSDDNAIVTTVDERTGVWEVYAWKIAPDGSMLWGQDGLALTTSGVTNMSPRLTVLQDNSVVVTCTHGNNTVLFQRISPEGELLWGDGILIETDNGSLVSPQPIVSVNGDVLVQWIRQTGSPPYYDSELFLQKYNIDGVPVWMVPIVVAGPVVFPMGNWS</sequence>
<gene>
    <name evidence="1" type="ORF">METZ01_LOCUS367139</name>
</gene>
<organism evidence="1">
    <name type="scientific">marine metagenome</name>
    <dbReference type="NCBI Taxonomy" id="408172"/>
    <lineage>
        <taxon>unclassified sequences</taxon>
        <taxon>metagenomes</taxon>
        <taxon>ecological metagenomes</taxon>
    </lineage>
</organism>
<feature type="non-terminal residue" evidence="1">
    <location>
        <position position="283"/>
    </location>
</feature>
<accession>A0A382SXV3</accession>
<protein>
    <recommendedName>
        <fullName evidence="2">Bulb-type lectin domain-containing protein</fullName>
    </recommendedName>
</protein>
<evidence type="ECO:0000313" key="1">
    <source>
        <dbReference type="EMBL" id="SVD14285.1"/>
    </source>
</evidence>
<dbReference type="AlphaFoldDB" id="A0A382SXV3"/>
<reference evidence="1" key="1">
    <citation type="submission" date="2018-05" db="EMBL/GenBank/DDBJ databases">
        <authorList>
            <person name="Lanie J.A."/>
            <person name="Ng W.-L."/>
            <person name="Kazmierczak K.M."/>
            <person name="Andrzejewski T.M."/>
            <person name="Davidsen T.M."/>
            <person name="Wayne K.J."/>
            <person name="Tettelin H."/>
            <person name="Glass J.I."/>
            <person name="Rusch D."/>
            <person name="Podicherti R."/>
            <person name="Tsui H.-C.T."/>
            <person name="Winkler M.E."/>
        </authorList>
    </citation>
    <scope>NUCLEOTIDE SEQUENCE</scope>
</reference>
<dbReference type="EMBL" id="UINC01132152">
    <property type="protein sequence ID" value="SVD14285.1"/>
    <property type="molecule type" value="Genomic_DNA"/>
</dbReference>
<evidence type="ECO:0008006" key="2">
    <source>
        <dbReference type="Google" id="ProtNLM"/>
    </source>
</evidence>